<evidence type="ECO:0000256" key="2">
    <source>
        <dbReference type="ARBA" id="ARBA00023125"/>
    </source>
</evidence>
<comment type="caution">
    <text evidence="6">The sequence shown here is derived from an EMBL/GenBank/DDBJ whole genome shotgun (WGS) entry which is preliminary data.</text>
</comment>
<dbReference type="InterPro" id="IPR018060">
    <property type="entry name" value="HTH_AraC"/>
</dbReference>
<dbReference type="InterPro" id="IPR009057">
    <property type="entry name" value="Homeodomain-like_sf"/>
</dbReference>
<dbReference type="InterPro" id="IPR014710">
    <property type="entry name" value="RmlC-like_jellyroll"/>
</dbReference>
<evidence type="ECO:0000313" key="7">
    <source>
        <dbReference type="Proteomes" id="UP001065047"/>
    </source>
</evidence>
<keyword evidence="7" id="KW-1185">Reference proteome</keyword>
<dbReference type="GeneID" id="29557492"/>
<evidence type="ECO:0000256" key="4">
    <source>
        <dbReference type="ARBA" id="ARBA00023163"/>
    </source>
</evidence>
<dbReference type="SUPFAM" id="SSF51182">
    <property type="entry name" value="RmlC-like cupins"/>
    <property type="match status" value="1"/>
</dbReference>
<gene>
    <name evidence="6" type="ORF">AA14337_1436</name>
</gene>
<evidence type="ECO:0000256" key="3">
    <source>
        <dbReference type="ARBA" id="ARBA00023159"/>
    </source>
</evidence>
<accession>A0ABQ0PUD0</accession>
<evidence type="ECO:0000259" key="5">
    <source>
        <dbReference type="PROSITE" id="PS01124"/>
    </source>
</evidence>
<organism evidence="6 7">
    <name type="scientific">Acetobacter malorum DSM 14337</name>
    <dbReference type="NCBI Taxonomy" id="1307910"/>
    <lineage>
        <taxon>Bacteria</taxon>
        <taxon>Pseudomonadati</taxon>
        <taxon>Pseudomonadota</taxon>
        <taxon>Alphaproteobacteria</taxon>
        <taxon>Acetobacterales</taxon>
        <taxon>Acetobacteraceae</taxon>
        <taxon>Acetobacter</taxon>
    </lineage>
</organism>
<dbReference type="PANTHER" id="PTHR11019">
    <property type="entry name" value="HTH-TYPE TRANSCRIPTIONAL REGULATOR NIMR"/>
    <property type="match status" value="1"/>
</dbReference>
<evidence type="ECO:0000256" key="1">
    <source>
        <dbReference type="ARBA" id="ARBA00023015"/>
    </source>
</evidence>
<proteinExistence type="predicted"/>
<dbReference type="SUPFAM" id="SSF46689">
    <property type="entry name" value="Homeodomain-like"/>
    <property type="match status" value="1"/>
</dbReference>
<keyword evidence="3" id="KW-0010">Activator</keyword>
<name>A0ABQ0PUD0_9PROT</name>
<dbReference type="RefSeq" id="WP_061506029.1">
    <property type="nucleotide sequence ID" value="NZ_BAPF01000019.1"/>
</dbReference>
<dbReference type="PANTHER" id="PTHR11019:SF159">
    <property type="entry name" value="TRANSCRIPTIONAL REGULATOR-RELATED"/>
    <property type="match status" value="1"/>
</dbReference>
<dbReference type="Gene3D" id="2.60.120.10">
    <property type="entry name" value="Jelly Rolls"/>
    <property type="match status" value="1"/>
</dbReference>
<dbReference type="Pfam" id="PF02311">
    <property type="entry name" value="AraC_binding"/>
    <property type="match status" value="1"/>
</dbReference>
<dbReference type="Proteomes" id="UP001065047">
    <property type="component" value="Unassembled WGS sequence"/>
</dbReference>
<dbReference type="InterPro" id="IPR011051">
    <property type="entry name" value="RmlC_Cupin_sf"/>
</dbReference>
<dbReference type="CDD" id="cd06124">
    <property type="entry name" value="cupin_NimR-like_N"/>
    <property type="match status" value="1"/>
</dbReference>
<dbReference type="PRINTS" id="PR00032">
    <property type="entry name" value="HTHARAC"/>
</dbReference>
<dbReference type="InterPro" id="IPR020449">
    <property type="entry name" value="Tscrpt_reg_AraC-type_HTH"/>
</dbReference>
<reference evidence="6" key="1">
    <citation type="submission" date="2013-04" db="EMBL/GenBank/DDBJ databases">
        <title>The genome sequencing project of 58 acetic acid bacteria.</title>
        <authorList>
            <person name="Okamoto-Kainuma A."/>
            <person name="Ishikawa M."/>
            <person name="Umino S."/>
            <person name="Koizumi Y."/>
            <person name="Shiwa Y."/>
            <person name="Yoshikawa H."/>
            <person name="Matsutani M."/>
            <person name="Matsushita K."/>
        </authorList>
    </citation>
    <scope>NUCLEOTIDE SEQUENCE</scope>
    <source>
        <strain evidence="6">DSM 14337</strain>
    </source>
</reference>
<dbReference type="Gene3D" id="1.10.10.60">
    <property type="entry name" value="Homeodomain-like"/>
    <property type="match status" value="1"/>
</dbReference>
<dbReference type="PROSITE" id="PS01124">
    <property type="entry name" value="HTH_ARAC_FAMILY_2"/>
    <property type="match status" value="1"/>
</dbReference>
<evidence type="ECO:0000313" key="6">
    <source>
        <dbReference type="EMBL" id="GBQ79409.1"/>
    </source>
</evidence>
<keyword evidence="4" id="KW-0804">Transcription</keyword>
<dbReference type="SMART" id="SM00342">
    <property type="entry name" value="HTH_ARAC"/>
    <property type="match status" value="1"/>
</dbReference>
<keyword evidence="1" id="KW-0805">Transcription regulation</keyword>
<keyword evidence="2" id="KW-0238">DNA-binding</keyword>
<sequence length="250" mass="27575">MMPYIDNSKPADIRALARDYVDGETVGEHCHKDGQFIHATEGVMEIRTPTRLWLVPPQRGLWIPPRTAHALRARGKVTLRTVYIVASRATFSLGEQPSGFMVSPFLREIILKSLSQDVIEDPPRFHRLAAVLLDELCHLTPDLLSLAMAVDRRLASACAEILATPSINPGMKALSKQAGTSIRTLTRMAQSEFGCSLSIWRQQALILIAVPKIIAGEQVASIAETLGYETPSAFTAMFRRIVGITPGNYR</sequence>
<dbReference type="EMBL" id="BAPF01000019">
    <property type="protein sequence ID" value="GBQ79409.1"/>
    <property type="molecule type" value="Genomic_DNA"/>
</dbReference>
<dbReference type="InterPro" id="IPR003313">
    <property type="entry name" value="AraC-bd"/>
</dbReference>
<protein>
    <submittedName>
        <fullName evidence="6">AraC family transcriptional regulator</fullName>
    </submittedName>
</protein>
<dbReference type="Pfam" id="PF12833">
    <property type="entry name" value="HTH_18"/>
    <property type="match status" value="1"/>
</dbReference>
<feature type="domain" description="HTH araC/xylS-type" evidence="5">
    <location>
        <begin position="152"/>
        <end position="250"/>
    </location>
</feature>